<sequence>MSRHRDRRGRGLRGPLAQPAVPAMATRAEAFDDLVVDTAQRFRRVLGRRWDDVEFAVEDIPPSDPARWEEGVPLARLWPAEGRLPARIVVYRRPVETIARGSDPVDVVHEVMVEQVALLLGVDPDEVDPERR</sequence>
<proteinExistence type="predicted"/>
<dbReference type="EMBL" id="CP104874">
    <property type="protein sequence ID" value="WWF04364.1"/>
    <property type="molecule type" value="Genomic_DNA"/>
</dbReference>
<dbReference type="Proteomes" id="UP001381003">
    <property type="component" value="Chromosome"/>
</dbReference>
<organism evidence="1 2">
    <name type="scientific">Janibacter terrae</name>
    <dbReference type="NCBI Taxonomy" id="103817"/>
    <lineage>
        <taxon>Bacteria</taxon>
        <taxon>Bacillati</taxon>
        <taxon>Actinomycetota</taxon>
        <taxon>Actinomycetes</taxon>
        <taxon>Micrococcales</taxon>
        <taxon>Intrasporangiaceae</taxon>
        <taxon>Janibacter</taxon>
    </lineage>
</organism>
<keyword evidence="2" id="KW-1185">Reference proteome</keyword>
<dbReference type="InterPro" id="IPR010428">
    <property type="entry name" value="Zincin_1"/>
</dbReference>
<accession>A0ABZ2FAN4</accession>
<dbReference type="SUPFAM" id="SSF55486">
    <property type="entry name" value="Metalloproteases ('zincins'), catalytic domain"/>
    <property type="match status" value="1"/>
</dbReference>
<protein>
    <submittedName>
        <fullName evidence="1">Metallopeptidase family protein</fullName>
    </submittedName>
</protein>
<reference evidence="1 2" key="1">
    <citation type="submission" date="2022-09" db="EMBL/GenBank/DDBJ databases">
        <title>Complete genome sequence of Janibacter terrae strain COS04-44, PCL-degrading bacteria isolated from oil spilled coast.</title>
        <authorList>
            <person name="Park H."/>
            <person name="Kim J.Y."/>
            <person name="An S.H."/>
            <person name="Lee C.M."/>
            <person name="Weon H.-Y."/>
        </authorList>
    </citation>
    <scope>NUCLEOTIDE SEQUENCE [LARGE SCALE GENOMIC DNA]</scope>
    <source>
        <strain evidence="1 2">COS04-44</strain>
    </source>
</reference>
<dbReference type="CDD" id="cd12954">
    <property type="entry name" value="MMP_TTHA0227_like_1"/>
    <property type="match status" value="1"/>
</dbReference>
<evidence type="ECO:0000313" key="2">
    <source>
        <dbReference type="Proteomes" id="UP001381003"/>
    </source>
</evidence>
<gene>
    <name evidence="1" type="ORF">N5P18_11760</name>
</gene>
<dbReference type="RefSeq" id="WP_245634770.1">
    <property type="nucleotide sequence ID" value="NZ_CP104874.1"/>
</dbReference>
<dbReference type="Pfam" id="PF06262">
    <property type="entry name" value="Zincin_1"/>
    <property type="match status" value="1"/>
</dbReference>
<dbReference type="InterPro" id="IPR038555">
    <property type="entry name" value="Zincin_1_sf"/>
</dbReference>
<dbReference type="Gene3D" id="3.30.2010.20">
    <property type="match status" value="1"/>
</dbReference>
<name>A0ABZ2FAN4_9MICO</name>
<evidence type="ECO:0000313" key="1">
    <source>
        <dbReference type="EMBL" id="WWF04364.1"/>
    </source>
</evidence>